<dbReference type="EMBL" id="NHYD01002463">
    <property type="protein sequence ID" value="PPQ86542.1"/>
    <property type="molecule type" value="Genomic_DNA"/>
</dbReference>
<dbReference type="PANTHER" id="PTHR42707">
    <property type="entry name" value="ACYL-COA DEHYDROGENASE"/>
    <property type="match status" value="1"/>
</dbReference>
<dbReference type="STRING" id="93625.A0A409X706"/>
<proteinExistence type="inferred from homology"/>
<evidence type="ECO:0000259" key="6">
    <source>
        <dbReference type="Pfam" id="PF00441"/>
    </source>
</evidence>
<dbReference type="Gene3D" id="1.20.140.10">
    <property type="entry name" value="Butyryl-CoA Dehydrogenase, subunit A, domain 3"/>
    <property type="match status" value="1"/>
</dbReference>
<feature type="region of interest" description="Disordered" evidence="5">
    <location>
        <begin position="1"/>
        <end position="27"/>
    </location>
</feature>
<feature type="domain" description="Acyl-CoA dehydrogenase/oxidase C-terminal" evidence="6">
    <location>
        <begin position="124"/>
        <end position="282"/>
    </location>
</feature>
<feature type="domain" description="Acyl-CoA oxidase/dehydrogenase middle" evidence="7">
    <location>
        <begin position="7"/>
        <end position="113"/>
    </location>
</feature>
<comment type="caution">
    <text evidence="8">The sequence shown here is derived from an EMBL/GenBank/DDBJ whole genome shotgun (WGS) entry which is preliminary data.</text>
</comment>
<evidence type="ECO:0000256" key="4">
    <source>
        <dbReference type="RuleBase" id="RU362125"/>
    </source>
</evidence>
<evidence type="ECO:0000256" key="5">
    <source>
        <dbReference type="SAM" id="MobiDB-lite"/>
    </source>
</evidence>
<dbReference type="SUPFAM" id="SSF56645">
    <property type="entry name" value="Acyl-CoA dehydrogenase NM domain-like"/>
    <property type="match status" value="1"/>
</dbReference>
<keyword evidence="3 4" id="KW-0274">FAD</keyword>
<dbReference type="InterPro" id="IPR009075">
    <property type="entry name" value="AcylCo_DH/oxidase_C"/>
</dbReference>
<dbReference type="Proteomes" id="UP000283269">
    <property type="component" value="Unassembled WGS sequence"/>
</dbReference>
<name>A0A409X706_PSICY</name>
<reference evidence="8 9" key="1">
    <citation type="journal article" date="2018" name="Evol. Lett.">
        <title>Horizontal gene cluster transfer increased hallucinogenic mushroom diversity.</title>
        <authorList>
            <person name="Reynolds H.T."/>
            <person name="Vijayakumar V."/>
            <person name="Gluck-Thaler E."/>
            <person name="Korotkin H.B."/>
            <person name="Matheny P.B."/>
            <person name="Slot J.C."/>
        </authorList>
    </citation>
    <scope>NUCLEOTIDE SEQUENCE [LARGE SCALE GENOMIC DNA]</scope>
    <source>
        <strain evidence="8 9">2631</strain>
    </source>
</reference>
<sequence length="307" mass="32786">MPLQRPGGSDVSLTETTATSTGEPSTYGPKYSLNGVKWFSSATDSEVSVALARTGSQQDGSRGLSLFLVPLRLPLLRNPSDPAPSPTSNNVFVHRLKNKIGTHILPTAELSLESAEGYLVGALGKGVKNISPVLNITRLWSATASLGNLRKCLAIATSYAKVRAIHSGKVLLSDTPIHVEQLASVNVLYRALAHLTFGVVGLLGKVECGKATLDEERRLRMLTPVAKAYAAERACAGMEEAMSAMGGAGYMEENGIGRSIRDALVEKIWEGTIVVLALDLTRVAQDSICMQAFVSVGAFLSMLLYYY</sequence>
<dbReference type="InParanoid" id="A0A409X706"/>
<comment type="similarity">
    <text evidence="1 4">Belongs to the acyl-CoA dehydrogenase family.</text>
</comment>
<dbReference type="InterPro" id="IPR036250">
    <property type="entry name" value="AcylCo_DH-like_C"/>
</dbReference>
<feature type="compositionally biased region" description="Polar residues" evidence="5">
    <location>
        <begin position="11"/>
        <end position="24"/>
    </location>
</feature>
<keyword evidence="4" id="KW-0560">Oxidoreductase</keyword>
<dbReference type="GO" id="GO:0003995">
    <property type="term" value="F:acyl-CoA dehydrogenase activity"/>
    <property type="evidence" value="ECO:0007669"/>
    <property type="project" value="TreeGrafter"/>
</dbReference>
<evidence type="ECO:0000313" key="9">
    <source>
        <dbReference type="Proteomes" id="UP000283269"/>
    </source>
</evidence>
<protein>
    <recommendedName>
        <fullName evidence="10">Acyl-CoA dehydrogenase/oxidase C-terminal domain-containing protein</fullName>
    </recommendedName>
</protein>
<dbReference type="Pfam" id="PF00441">
    <property type="entry name" value="Acyl-CoA_dh_1"/>
    <property type="match status" value="1"/>
</dbReference>
<organism evidence="8 9">
    <name type="scientific">Psilocybe cyanescens</name>
    <dbReference type="NCBI Taxonomy" id="93625"/>
    <lineage>
        <taxon>Eukaryota</taxon>
        <taxon>Fungi</taxon>
        <taxon>Dikarya</taxon>
        <taxon>Basidiomycota</taxon>
        <taxon>Agaricomycotina</taxon>
        <taxon>Agaricomycetes</taxon>
        <taxon>Agaricomycetidae</taxon>
        <taxon>Agaricales</taxon>
        <taxon>Agaricineae</taxon>
        <taxon>Strophariaceae</taxon>
        <taxon>Psilocybe</taxon>
    </lineage>
</organism>
<keyword evidence="2 4" id="KW-0285">Flavoprotein</keyword>
<dbReference type="InterPro" id="IPR009100">
    <property type="entry name" value="AcylCoA_DH/oxidase_NM_dom_sf"/>
</dbReference>
<dbReference type="Gene3D" id="2.40.110.20">
    <property type="match status" value="1"/>
</dbReference>
<evidence type="ECO:0000256" key="1">
    <source>
        <dbReference type="ARBA" id="ARBA00009347"/>
    </source>
</evidence>
<keyword evidence="9" id="KW-1185">Reference proteome</keyword>
<dbReference type="SUPFAM" id="SSF47203">
    <property type="entry name" value="Acyl-CoA dehydrogenase C-terminal domain-like"/>
    <property type="match status" value="1"/>
</dbReference>
<dbReference type="Pfam" id="PF02770">
    <property type="entry name" value="Acyl-CoA_dh_M"/>
    <property type="match status" value="1"/>
</dbReference>
<dbReference type="PANTHER" id="PTHR42707:SF2">
    <property type="entry name" value="ACD11 DEHYDROGENASE"/>
    <property type="match status" value="1"/>
</dbReference>
<comment type="cofactor">
    <cofactor evidence="4">
        <name>FAD</name>
        <dbReference type="ChEBI" id="CHEBI:57692"/>
    </cofactor>
</comment>
<dbReference type="InterPro" id="IPR006091">
    <property type="entry name" value="Acyl-CoA_Oxase/DH_mid-dom"/>
</dbReference>
<dbReference type="InterPro" id="IPR052904">
    <property type="entry name" value="Acyl-CoA_dehydrogenase-like"/>
</dbReference>
<evidence type="ECO:0000313" key="8">
    <source>
        <dbReference type="EMBL" id="PPQ86542.1"/>
    </source>
</evidence>
<evidence type="ECO:0000256" key="3">
    <source>
        <dbReference type="ARBA" id="ARBA00022827"/>
    </source>
</evidence>
<dbReference type="AlphaFoldDB" id="A0A409X706"/>
<evidence type="ECO:0000259" key="7">
    <source>
        <dbReference type="Pfam" id="PF02770"/>
    </source>
</evidence>
<evidence type="ECO:0008006" key="10">
    <source>
        <dbReference type="Google" id="ProtNLM"/>
    </source>
</evidence>
<accession>A0A409X706</accession>
<gene>
    <name evidence="8" type="ORF">CVT25_007200</name>
</gene>
<evidence type="ECO:0000256" key="2">
    <source>
        <dbReference type="ARBA" id="ARBA00022630"/>
    </source>
</evidence>
<dbReference type="OrthoDB" id="10251155at2759"/>